<proteinExistence type="predicted"/>
<organism evidence="1 2">
    <name type="scientific">Miniphocaeibacter halophilus</name>
    <dbReference type="NCBI Taxonomy" id="2931922"/>
    <lineage>
        <taxon>Bacteria</taxon>
        <taxon>Bacillati</taxon>
        <taxon>Bacillota</taxon>
        <taxon>Tissierellia</taxon>
        <taxon>Tissierellales</taxon>
        <taxon>Peptoniphilaceae</taxon>
        <taxon>Miniphocaeibacter</taxon>
    </lineage>
</organism>
<protein>
    <submittedName>
        <fullName evidence="1">Magnesium transporter</fullName>
    </submittedName>
</protein>
<keyword evidence="2" id="KW-1185">Reference proteome</keyword>
<accession>A0AC61MT21</accession>
<reference evidence="1 2" key="1">
    <citation type="journal article" date="2022" name="Int. J. Syst. Evol. Microbiol.">
        <title>Miniphocaeibacter halophilus sp. nov., an ammonium-tolerant acetate-producing bacterium isolated from a biogas system.</title>
        <authorList>
            <person name="Schnurer A."/>
            <person name="Singh A."/>
            <person name="Bi S."/>
            <person name="Qiao W."/>
            <person name="Westerholm M."/>
        </authorList>
    </citation>
    <scope>NUCLEOTIDE SEQUENCE [LARGE SCALE GENOMIC DNA]</scope>
    <source>
        <strain evidence="1 2">AMB_01</strain>
    </source>
</reference>
<evidence type="ECO:0000313" key="2">
    <source>
        <dbReference type="Proteomes" id="UP000595814"/>
    </source>
</evidence>
<gene>
    <name evidence="1" type="primary">mgtE</name>
    <name evidence="1" type="ORF">JFY71_00125</name>
</gene>
<evidence type="ECO:0000313" key="1">
    <source>
        <dbReference type="EMBL" id="QQK07979.1"/>
    </source>
</evidence>
<dbReference type="EMBL" id="CP066744">
    <property type="protein sequence ID" value="QQK07979.1"/>
    <property type="molecule type" value="Genomic_DNA"/>
</dbReference>
<dbReference type="Proteomes" id="UP000595814">
    <property type="component" value="Chromosome"/>
</dbReference>
<name>A0AC61MT21_9FIRM</name>
<sequence>MQTSYIKQKDIHFLDLRENLKNKEYRNLKNNLEKYNPIDIKDFIEELEPLDRVLVFRLLSKDDAIEVFSSLENEEQIRLIQAFTDTELDRILNELNIDDMVDMIEEMPASIVKKIIRHTDSSKRKLINEFLQYPESSAGSLMTIEYVELKKYMTVEQALTRIKTTGINKVTVYTCYVTDESKKLIGFVSLRDIVISEKDVLIGDLLHEKVIFVHTHDDQEQVAEVFKKYGFVALPVVDNENRMTGIITVDDILDVMEQEATEDFQKMAAMSPDDESYIESSVWYLAKRRINWLLILMISSAFTSAIIGHYNYLLIAYTSLYNFSPMIMGAGGNSGNQSSTTIIRGLATGDIKIGDWLKVMLKELRIAILVGAILGGVNFIKNLIYDKLSIAYALIISISLIFTVCFAKFVGGLLPILAKKLKIDPAIMAGPVISTLVDSVSLLIYFNVIKIILPI</sequence>